<accession>A0A124E4S9</accession>
<evidence type="ECO:0000313" key="3">
    <source>
        <dbReference type="Proteomes" id="UP000069705"/>
    </source>
</evidence>
<evidence type="ECO:0000256" key="1">
    <source>
        <dbReference type="SAM" id="Phobius"/>
    </source>
</evidence>
<feature type="transmembrane region" description="Helical" evidence="1">
    <location>
        <begin position="62"/>
        <end position="81"/>
    </location>
</feature>
<proteinExistence type="predicted"/>
<organism evidence="2 3">
    <name type="scientific">Mycolicibacterium fortuitum subsp. acetamidolyticum</name>
    <dbReference type="NCBI Taxonomy" id="144550"/>
    <lineage>
        <taxon>Bacteria</taxon>
        <taxon>Bacillati</taxon>
        <taxon>Actinomycetota</taxon>
        <taxon>Actinomycetes</taxon>
        <taxon>Mycobacteriales</taxon>
        <taxon>Mycobacteriaceae</taxon>
        <taxon>Mycolicibacterium</taxon>
    </lineage>
</organism>
<protein>
    <recommendedName>
        <fullName evidence="4">DUF4190 domain-containing protein</fullName>
    </recommendedName>
</protein>
<dbReference type="AlphaFoldDB" id="A0A124E4S9"/>
<evidence type="ECO:0008006" key="4">
    <source>
        <dbReference type="Google" id="ProtNLM"/>
    </source>
</evidence>
<feature type="transmembrane region" description="Helical" evidence="1">
    <location>
        <begin position="87"/>
        <end position="113"/>
    </location>
</feature>
<comment type="caution">
    <text evidence="2">The sequence shown here is derived from an EMBL/GenBank/DDBJ whole genome shotgun (WGS) entry which is preliminary data.</text>
</comment>
<keyword evidence="1" id="KW-0812">Transmembrane</keyword>
<feature type="transmembrane region" description="Helical" evidence="1">
    <location>
        <begin position="38"/>
        <end position="55"/>
    </location>
</feature>
<keyword evidence="1" id="KW-0472">Membrane</keyword>
<name>A0A124E4S9_MYCFO</name>
<reference evidence="2 3" key="1">
    <citation type="journal article" date="2016" name="Genome Announc.">
        <title>Draft Genome Sequences of Five Rapidly Growing Mycobacterium Species, M. thermoresistibile, M. fortuitum subsp. acetamidolyticum, M. canariasense, M. brisbanense, and M. novocastrense.</title>
        <authorList>
            <person name="Katahira K."/>
            <person name="Ogura Y."/>
            <person name="Gotoh Y."/>
            <person name="Hayashi T."/>
        </authorList>
    </citation>
    <scope>NUCLEOTIDE SEQUENCE [LARGE SCALE GENOMIC DNA]</scope>
    <source>
        <strain evidence="2 3">JCM6368</strain>
    </source>
</reference>
<gene>
    <name evidence="2" type="ORF">RMCFA_4187</name>
</gene>
<dbReference type="Proteomes" id="UP000069705">
    <property type="component" value="Unassembled WGS sequence"/>
</dbReference>
<reference evidence="3" key="2">
    <citation type="submission" date="2016-02" db="EMBL/GenBank/DDBJ databases">
        <title>Draft genome sequence of five rapidly growing Mycobacterium species.</title>
        <authorList>
            <person name="Katahira K."/>
            <person name="Gotou Y."/>
            <person name="Iida K."/>
            <person name="Ogura Y."/>
            <person name="Hayashi T."/>
        </authorList>
    </citation>
    <scope>NUCLEOTIDE SEQUENCE [LARGE SCALE GENOMIC DNA]</scope>
    <source>
        <strain evidence="3">JCM6368</strain>
    </source>
</reference>
<keyword evidence="1" id="KW-1133">Transmembrane helix</keyword>
<dbReference type="EMBL" id="BCSZ01000038">
    <property type="protein sequence ID" value="GAT04075.1"/>
    <property type="molecule type" value="Genomic_DNA"/>
</dbReference>
<evidence type="ECO:0000313" key="2">
    <source>
        <dbReference type="EMBL" id="GAT04075.1"/>
    </source>
</evidence>
<sequence>MTQWGSGWPADNGAFGSPMQPFGTPPDPPPPPTAGSRWPLIALVVGICALAVAFVPAGIGFVAIPVGVFGVVAGVLGLQAVQREGRGAGSAITGIAVSVLAIALAAVMFFVFYRAPVAAPEPAPSAPSTATSKKLGPSTAIAENNYDIESILRDEVEVSFGPYSDDGDGALGVQHPKAEMTITSKRDITRTCHFTVRAVDSAGAEIYGGLLAQATLNPGVTARLNVFASLYGSIPRREADRLKNGRFEVTKASCS</sequence>